<dbReference type="Proteomes" id="UP000076858">
    <property type="component" value="Unassembled WGS sequence"/>
</dbReference>
<keyword evidence="3" id="KW-1185">Reference proteome</keyword>
<evidence type="ECO:0000256" key="1">
    <source>
        <dbReference type="SAM" id="MobiDB-lite"/>
    </source>
</evidence>
<evidence type="ECO:0000313" key="2">
    <source>
        <dbReference type="EMBL" id="KZS04843.1"/>
    </source>
</evidence>
<dbReference type="EMBL" id="LRGB01003049">
    <property type="protein sequence ID" value="KZS04843.1"/>
    <property type="molecule type" value="Genomic_DNA"/>
</dbReference>
<gene>
    <name evidence="2" type="ORF">APZ42_032124</name>
</gene>
<evidence type="ECO:0008006" key="4">
    <source>
        <dbReference type="Google" id="ProtNLM"/>
    </source>
</evidence>
<feature type="compositionally biased region" description="Basic and acidic residues" evidence="1">
    <location>
        <begin position="191"/>
        <end position="206"/>
    </location>
</feature>
<dbReference type="PANTHER" id="PTHR34718:SF2">
    <property type="entry name" value="PHD-TYPE DOMAIN-CONTAINING PROTEIN"/>
    <property type="match status" value="1"/>
</dbReference>
<proteinExistence type="predicted"/>
<accession>A0A164M901</accession>
<organism evidence="2 3">
    <name type="scientific">Daphnia magna</name>
    <dbReference type="NCBI Taxonomy" id="35525"/>
    <lineage>
        <taxon>Eukaryota</taxon>
        <taxon>Metazoa</taxon>
        <taxon>Ecdysozoa</taxon>
        <taxon>Arthropoda</taxon>
        <taxon>Crustacea</taxon>
        <taxon>Branchiopoda</taxon>
        <taxon>Diplostraca</taxon>
        <taxon>Cladocera</taxon>
        <taxon>Anomopoda</taxon>
        <taxon>Daphniidae</taxon>
        <taxon>Daphnia</taxon>
    </lineage>
</organism>
<evidence type="ECO:0000313" key="3">
    <source>
        <dbReference type="Proteomes" id="UP000076858"/>
    </source>
</evidence>
<feature type="region of interest" description="Disordered" evidence="1">
    <location>
        <begin position="187"/>
        <end position="254"/>
    </location>
</feature>
<name>A0A164M901_9CRUS</name>
<protein>
    <recommendedName>
        <fullName evidence="4">SWIM-type domain-containing protein</fullName>
    </recommendedName>
</protein>
<dbReference type="OrthoDB" id="6353126at2759"/>
<reference evidence="2 3" key="1">
    <citation type="submission" date="2016-03" db="EMBL/GenBank/DDBJ databases">
        <title>EvidentialGene: Evidence-directed Construction of Genes on Genomes.</title>
        <authorList>
            <person name="Gilbert D.G."/>
            <person name="Choi J.-H."/>
            <person name="Mockaitis K."/>
            <person name="Colbourne J."/>
            <person name="Pfrender M."/>
        </authorList>
    </citation>
    <scope>NUCLEOTIDE SEQUENCE [LARGE SCALE GENOMIC DNA]</scope>
    <source>
        <strain evidence="2 3">Xinb3</strain>
        <tissue evidence="2">Complete organism</tissue>
    </source>
</reference>
<dbReference type="AlphaFoldDB" id="A0A164M901"/>
<dbReference type="PANTHER" id="PTHR34718">
    <property type="entry name" value="PHD-TYPE DOMAIN-CONTAINING PROTEIN"/>
    <property type="match status" value="1"/>
</dbReference>
<comment type="caution">
    <text evidence="2">The sequence shown here is derived from an EMBL/GenBank/DDBJ whole genome shotgun (WGS) entry which is preliminary data.</text>
</comment>
<sequence>MDDTNNEVAITKVTITAKDCAEVIQTLVNVTLFRLSDKELKQKIREDFLTYTITSRNTNYKLQRDLTSCTYHFHSTFGFPCRHIIYFHFKDNLEIPAGSYAQHWRNECLENEAAVTADVSSPTGVYKMKKARLPRTERDQYNLATNVFRKMAETMSSLTIPDFQEKMRLFHDIHALIKADKQVQLVQSSRQGDKKEESSADLHDEPPTTDESNDLPETNEKAALRLPVATRKRGRPKENKGYFNSYHKQAKNKRLKRNDLHDRLEEEASILNEEAEAIAREEETWNNNVLISFSPADNQPAGESFEFVASASGSLLDHTYHNYVKKACVEQEVLDEEAIQPEEDRIYASGDKTTSEDFIRTPSPPSIAPAADSSITIVEPVEAHAPTKRKLKSGDEPMLFLEKRQPMTKKNQLTSGQINQAQTILKQQYPEIGGLFCCTLGGSLEFPKANGEKWLKVVHSGKDHFRLVAFGFSDPVKVLVYDSLNKKNWHNEHILSCMSSLFQTPKKEMTYIFKTVQRQTILMIVEFLPLPLLSAC</sequence>